<dbReference type="OrthoDB" id="2993662at2759"/>
<dbReference type="AlphaFoldDB" id="A0A2H3EL10"/>
<reference evidence="3" key="1">
    <citation type="journal article" date="2017" name="Nat. Ecol. Evol.">
        <title>Genome expansion and lineage-specific genetic innovations in the forest pathogenic fungi Armillaria.</title>
        <authorList>
            <person name="Sipos G."/>
            <person name="Prasanna A.N."/>
            <person name="Walter M.C."/>
            <person name="O'Connor E."/>
            <person name="Balint B."/>
            <person name="Krizsan K."/>
            <person name="Kiss B."/>
            <person name="Hess J."/>
            <person name="Varga T."/>
            <person name="Slot J."/>
            <person name="Riley R."/>
            <person name="Boka B."/>
            <person name="Rigling D."/>
            <person name="Barry K."/>
            <person name="Lee J."/>
            <person name="Mihaltcheva S."/>
            <person name="LaButti K."/>
            <person name="Lipzen A."/>
            <person name="Waldron R."/>
            <person name="Moloney N.M."/>
            <person name="Sperisen C."/>
            <person name="Kredics L."/>
            <person name="Vagvoelgyi C."/>
            <person name="Patrignani A."/>
            <person name="Fitzpatrick D."/>
            <person name="Nagy I."/>
            <person name="Doyle S."/>
            <person name="Anderson J.B."/>
            <person name="Grigoriev I.V."/>
            <person name="Gueldener U."/>
            <person name="Muensterkoetter M."/>
            <person name="Nagy L.G."/>
        </authorList>
    </citation>
    <scope>NUCLEOTIDE SEQUENCE [LARGE SCALE GENOMIC DNA]</scope>
    <source>
        <strain evidence="3">Ar21-2</strain>
    </source>
</reference>
<evidence type="ECO:0000313" key="3">
    <source>
        <dbReference type="Proteomes" id="UP000217790"/>
    </source>
</evidence>
<feature type="region of interest" description="Disordered" evidence="1">
    <location>
        <begin position="1"/>
        <end position="24"/>
    </location>
</feature>
<proteinExistence type="predicted"/>
<dbReference type="EMBL" id="KZ293645">
    <property type="protein sequence ID" value="PBL01528.1"/>
    <property type="molecule type" value="Genomic_DNA"/>
</dbReference>
<gene>
    <name evidence="2" type="ORF">ARMGADRAFT_1022999</name>
</gene>
<dbReference type="InParanoid" id="A0A2H3EL10"/>
<keyword evidence="3" id="KW-1185">Reference proteome</keyword>
<organism evidence="2 3">
    <name type="scientific">Armillaria gallica</name>
    <name type="common">Bulbous honey fungus</name>
    <name type="synonym">Armillaria bulbosa</name>
    <dbReference type="NCBI Taxonomy" id="47427"/>
    <lineage>
        <taxon>Eukaryota</taxon>
        <taxon>Fungi</taxon>
        <taxon>Dikarya</taxon>
        <taxon>Basidiomycota</taxon>
        <taxon>Agaricomycotina</taxon>
        <taxon>Agaricomycetes</taxon>
        <taxon>Agaricomycetidae</taxon>
        <taxon>Agaricales</taxon>
        <taxon>Marasmiineae</taxon>
        <taxon>Physalacriaceae</taxon>
        <taxon>Armillaria</taxon>
    </lineage>
</organism>
<dbReference type="Proteomes" id="UP000217790">
    <property type="component" value="Unassembled WGS sequence"/>
</dbReference>
<evidence type="ECO:0000313" key="2">
    <source>
        <dbReference type="EMBL" id="PBL01528.1"/>
    </source>
</evidence>
<protein>
    <submittedName>
        <fullName evidence="2">Uncharacterized protein</fullName>
    </submittedName>
</protein>
<sequence length="128" mass="14895">MTSLNAQPDISADDTPPPHHETSTPAILGTFTFAEQSFQAFNSFTCSQMELMNELVPDMLQAQRYRNDAFVYHQFDDIYPAHDWTEWTTEEDLRVTGMKHRVAIHFYMLMEGMNCQGLIRMGHDRFVE</sequence>
<evidence type="ECO:0000256" key="1">
    <source>
        <dbReference type="SAM" id="MobiDB-lite"/>
    </source>
</evidence>
<name>A0A2H3EL10_ARMGA</name>
<accession>A0A2H3EL10</accession>